<name>A0A067E382_CITSI</name>
<keyword evidence="11" id="KW-1185">Reference proteome</keyword>
<keyword evidence="3 9" id="KW-0217">Developmental protein</keyword>
<feature type="chain" id="PRO_5031591284" description="Phytosulfokine" evidence="9">
    <location>
        <begin position="27"/>
        <end position="89"/>
    </location>
</feature>
<keyword evidence="4 9" id="KW-0964">Secreted</keyword>
<evidence type="ECO:0000313" key="11">
    <source>
        <dbReference type="Proteomes" id="UP000027120"/>
    </source>
</evidence>
<dbReference type="AlphaFoldDB" id="A0A067E382"/>
<protein>
    <recommendedName>
        <fullName evidence="9">Phytosulfokine</fullName>
    </recommendedName>
    <component>
        <recommendedName>
            <fullName evidence="9">Phytosulfokine-alpha</fullName>
            <shortName evidence="9">PSK-alpha</shortName>
            <shortName evidence="9">Phytosulfokine-a</shortName>
        </recommendedName>
    </component>
    <component>
        <recommendedName>
            <fullName evidence="9">Phytosulfokine-beta</fullName>
            <shortName evidence="9">PSK-beta</shortName>
            <shortName evidence="9">Phytosulfokine-b</shortName>
        </recommendedName>
    </component>
</protein>
<keyword evidence="5 9" id="KW-0765">Sulfation</keyword>
<accession>A0A067E382</accession>
<evidence type="ECO:0000256" key="2">
    <source>
        <dbReference type="ARBA" id="ARBA00010781"/>
    </source>
</evidence>
<evidence type="ECO:0000256" key="8">
    <source>
        <dbReference type="ARBA" id="ARBA00023030"/>
    </source>
</evidence>
<evidence type="ECO:0000256" key="9">
    <source>
        <dbReference type="RuleBase" id="RU368031"/>
    </source>
</evidence>
<sequence length="89" mass="9931">MAYKATTLCLIIALVFFFFFSSQASAIRPEPAFPDVTPLKNLHGDVEEATKKVDQTVEDSCDGVEGDDCLMRRTLAAHIDYIYTQKSKP</sequence>
<dbReference type="KEGG" id="cit:102623474"/>
<dbReference type="Pfam" id="PF06404">
    <property type="entry name" value="PSK"/>
    <property type="match status" value="1"/>
</dbReference>
<proteinExistence type="inferred from homology"/>
<dbReference type="GO" id="GO:0005576">
    <property type="term" value="C:extracellular region"/>
    <property type="evidence" value="ECO:0007669"/>
    <property type="project" value="UniProtKB-SubCell"/>
</dbReference>
<dbReference type="STRING" id="2711.A0A067E382"/>
<evidence type="ECO:0000256" key="3">
    <source>
        <dbReference type="ARBA" id="ARBA00022473"/>
    </source>
</evidence>
<evidence type="ECO:0000256" key="4">
    <source>
        <dbReference type="ARBA" id="ARBA00022525"/>
    </source>
</evidence>
<keyword evidence="8 9" id="KW-0339">Growth factor</keyword>
<dbReference type="Proteomes" id="UP000027120">
    <property type="component" value="Unassembled WGS sequence"/>
</dbReference>
<gene>
    <name evidence="10" type="ORF">CISIN_1g034623mg</name>
</gene>
<evidence type="ECO:0000256" key="1">
    <source>
        <dbReference type="ARBA" id="ARBA00004613"/>
    </source>
</evidence>
<comment type="similarity">
    <text evidence="2 9">Belongs to the phytosulfokine family.</text>
</comment>
<comment type="subcellular location">
    <subcellularLocation>
        <location evidence="1 9">Secreted</location>
    </subcellularLocation>
</comment>
<dbReference type="GO" id="GO:0008083">
    <property type="term" value="F:growth factor activity"/>
    <property type="evidence" value="ECO:0007669"/>
    <property type="project" value="UniProtKB-UniRule"/>
</dbReference>
<evidence type="ECO:0000256" key="7">
    <source>
        <dbReference type="ARBA" id="ARBA00022782"/>
    </source>
</evidence>
<dbReference type="PANTHER" id="PTHR33285">
    <property type="entry name" value="PHYTOSULFOKINES 3"/>
    <property type="match status" value="1"/>
</dbReference>
<dbReference type="GO" id="GO:0030154">
    <property type="term" value="P:cell differentiation"/>
    <property type="evidence" value="ECO:0007669"/>
    <property type="project" value="UniProtKB-UniRule"/>
</dbReference>
<evidence type="ECO:0000313" key="10">
    <source>
        <dbReference type="EMBL" id="KDO49548.1"/>
    </source>
</evidence>
<dbReference type="PaxDb" id="2711-XP_006486889.1"/>
<dbReference type="OrthoDB" id="1858282at2759"/>
<keyword evidence="7 9" id="KW-0221">Differentiation</keyword>
<dbReference type="eggNOG" id="ENOG502SC6Q">
    <property type="taxonomic scope" value="Eukaryota"/>
</dbReference>
<comment type="PTM">
    <text evidence="9">Sulfation is important for activity and for the binding to a putative membrane receptor.</text>
</comment>
<evidence type="ECO:0000256" key="5">
    <source>
        <dbReference type="ARBA" id="ARBA00022641"/>
    </source>
</evidence>
<reference evidence="10 11" key="1">
    <citation type="submission" date="2014-04" db="EMBL/GenBank/DDBJ databases">
        <authorList>
            <consortium name="International Citrus Genome Consortium"/>
            <person name="Gmitter F."/>
            <person name="Chen C."/>
            <person name="Farmerie W."/>
            <person name="Harkins T."/>
            <person name="Desany B."/>
            <person name="Mohiuddin M."/>
            <person name="Kodira C."/>
            <person name="Borodovsky M."/>
            <person name="Lomsadze A."/>
            <person name="Burns P."/>
            <person name="Jenkins J."/>
            <person name="Prochnik S."/>
            <person name="Shu S."/>
            <person name="Chapman J."/>
            <person name="Pitluck S."/>
            <person name="Schmutz J."/>
            <person name="Rokhsar D."/>
        </authorList>
    </citation>
    <scope>NUCLEOTIDE SEQUENCE</scope>
</reference>
<comment type="PTM">
    <text evidence="9">PSK-alpha is produced by endopeptidase digestion. PSK-beta is produced from PSK-alpha by exopeptidase digestion.</text>
</comment>
<dbReference type="GO" id="GO:0008283">
    <property type="term" value="P:cell population proliferation"/>
    <property type="evidence" value="ECO:0007669"/>
    <property type="project" value="UniProtKB-UniRule"/>
</dbReference>
<comment type="function">
    <text evidence="9">Promotes plant cell differentiation, organogenesis and somatic embryogenesis as well as cell proliferation.</text>
</comment>
<keyword evidence="6 9" id="KW-0732">Signal</keyword>
<dbReference type="InterPro" id="IPR009438">
    <property type="entry name" value="Phytosulfokine"/>
</dbReference>
<dbReference type="EMBL" id="KK785108">
    <property type="protein sequence ID" value="KDO49548.1"/>
    <property type="molecule type" value="Genomic_DNA"/>
</dbReference>
<dbReference type="PANTHER" id="PTHR33285:SF55">
    <property type="entry name" value="PHYTOSULFOKINES 3"/>
    <property type="match status" value="1"/>
</dbReference>
<feature type="signal peptide" evidence="9">
    <location>
        <begin position="1"/>
        <end position="26"/>
    </location>
</feature>
<evidence type="ECO:0000256" key="6">
    <source>
        <dbReference type="ARBA" id="ARBA00022729"/>
    </source>
</evidence>
<organism evidence="10 11">
    <name type="scientific">Citrus sinensis</name>
    <name type="common">Sweet orange</name>
    <name type="synonym">Citrus aurantium var. sinensis</name>
    <dbReference type="NCBI Taxonomy" id="2711"/>
    <lineage>
        <taxon>Eukaryota</taxon>
        <taxon>Viridiplantae</taxon>
        <taxon>Streptophyta</taxon>
        <taxon>Embryophyta</taxon>
        <taxon>Tracheophyta</taxon>
        <taxon>Spermatophyta</taxon>
        <taxon>Magnoliopsida</taxon>
        <taxon>eudicotyledons</taxon>
        <taxon>Gunneridae</taxon>
        <taxon>Pentapetalae</taxon>
        <taxon>rosids</taxon>
        <taxon>malvids</taxon>
        <taxon>Sapindales</taxon>
        <taxon>Rutaceae</taxon>
        <taxon>Aurantioideae</taxon>
        <taxon>Citrus</taxon>
    </lineage>
</organism>